<reference evidence="2" key="1">
    <citation type="submission" date="2019-04" db="EMBL/GenBank/DDBJ databases">
        <title>Friends and foes A comparative genomics studyof 23 Aspergillus species from section Flavi.</title>
        <authorList>
            <consortium name="DOE Joint Genome Institute"/>
            <person name="Kjaerbolling I."/>
            <person name="Vesth T."/>
            <person name="Frisvad J.C."/>
            <person name="Nybo J.L."/>
            <person name="Theobald S."/>
            <person name="Kildgaard S."/>
            <person name="Isbrandt T."/>
            <person name="Kuo A."/>
            <person name="Sato A."/>
            <person name="Lyhne E.K."/>
            <person name="Kogle M.E."/>
            <person name="Wiebenga A."/>
            <person name="Kun R.S."/>
            <person name="Lubbers R.J."/>
            <person name="Makela M.R."/>
            <person name="Barry K."/>
            <person name="Chovatia M."/>
            <person name="Clum A."/>
            <person name="Daum C."/>
            <person name="Haridas S."/>
            <person name="He G."/>
            <person name="LaButti K."/>
            <person name="Lipzen A."/>
            <person name="Mondo S."/>
            <person name="Riley R."/>
            <person name="Salamov A."/>
            <person name="Simmons B.A."/>
            <person name="Magnuson J.K."/>
            <person name="Henrissat B."/>
            <person name="Mortensen U.H."/>
            <person name="Larsen T.O."/>
            <person name="Devries R.P."/>
            <person name="Grigoriev I.V."/>
            <person name="Machida M."/>
            <person name="Baker S.E."/>
            <person name="Andersen M.R."/>
        </authorList>
    </citation>
    <scope>NUCLEOTIDE SEQUENCE [LARGE SCALE GENOMIC DNA]</scope>
    <source>
        <strain evidence="2">CBS 130015</strain>
    </source>
</reference>
<proteinExistence type="predicted"/>
<gene>
    <name evidence="1" type="ORF">BDV41DRAFT_249479</name>
</gene>
<accession>A0A5N6VZN8</accession>
<keyword evidence="2" id="KW-1185">Reference proteome</keyword>
<dbReference type="Proteomes" id="UP000325433">
    <property type="component" value="Unassembled WGS sequence"/>
</dbReference>
<organism evidence="1 2">
    <name type="scientific">Aspergillus transmontanensis</name>
    <dbReference type="NCBI Taxonomy" id="1034304"/>
    <lineage>
        <taxon>Eukaryota</taxon>
        <taxon>Fungi</taxon>
        <taxon>Dikarya</taxon>
        <taxon>Ascomycota</taxon>
        <taxon>Pezizomycotina</taxon>
        <taxon>Eurotiomycetes</taxon>
        <taxon>Eurotiomycetidae</taxon>
        <taxon>Eurotiales</taxon>
        <taxon>Aspergillaceae</taxon>
        <taxon>Aspergillus</taxon>
        <taxon>Aspergillus subgen. Circumdati</taxon>
    </lineage>
</organism>
<dbReference type="EMBL" id="ML738322">
    <property type="protein sequence ID" value="KAE8313951.1"/>
    <property type="molecule type" value="Genomic_DNA"/>
</dbReference>
<evidence type="ECO:0000313" key="1">
    <source>
        <dbReference type="EMBL" id="KAE8313951.1"/>
    </source>
</evidence>
<dbReference type="AlphaFoldDB" id="A0A5N6VZN8"/>
<evidence type="ECO:0000313" key="2">
    <source>
        <dbReference type="Proteomes" id="UP000325433"/>
    </source>
</evidence>
<sequence>MVPRTATSSMRYIRLFQLDWALGSAGAESAPPEMSGCLDLRLDKIHRCRGGAEPRRRYDALHTAELWVPNAGAELARRRWWAALVYS</sequence>
<name>A0A5N6VZN8_9EURO</name>
<protein>
    <submittedName>
        <fullName evidence="1">Uncharacterized protein</fullName>
    </submittedName>
</protein>